<accession>A0A1H7PYS9</accession>
<keyword evidence="2" id="KW-0812">Transmembrane</keyword>
<proteinExistence type="predicted"/>
<organism evidence="3 4">
    <name type="scientific">Nonomuraea pusilla</name>
    <dbReference type="NCBI Taxonomy" id="46177"/>
    <lineage>
        <taxon>Bacteria</taxon>
        <taxon>Bacillati</taxon>
        <taxon>Actinomycetota</taxon>
        <taxon>Actinomycetes</taxon>
        <taxon>Streptosporangiales</taxon>
        <taxon>Streptosporangiaceae</taxon>
        <taxon>Nonomuraea</taxon>
    </lineage>
</organism>
<feature type="compositionally biased region" description="Low complexity" evidence="1">
    <location>
        <begin position="141"/>
        <end position="154"/>
    </location>
</feature>
<evidence type="ECO:0000313" key="3">
    <source>
        <dbReference type="EMBL" id="SEL40912.1"/>
    </source>
</evidence>
<name>A0A1H7PYS9_9ACTN</name>
<feature type="transmembrane region" description="Helical" evidence="2">
    <location>
        <begin position="94"/>
        <end position="113"/>
    </location>
</feature>
<sequence>MSLTLRRRRVVVEVPTTWTGRVKAQAVRTGQRMAPMADLAREAAAERLEGARHWAAPRLETAAHRFEDQVAPAVSSMLTAAAERISPKPRSRRWPALMLVTGIAVGAMGYLFYRRNAQQWTEHMKDSASDASRWVGEKAEQASNAAQEASQKLS</sequence>
<reference evidence="3 4" key="1">
    <citation type="submission" date="2016-10" db="EMBL/GenBank/DDBJ databases">
        <authorList>
            <person name="de Groot N.N."/>
        </authorList>
    </citation>
    <scope>NUCLEOTIDE SEQUENCE [LARGE SCALE GENOMIC DNA]</scope>
    <source>
        <strain evidence="3 4">DSM 43357</strain>
    </source>
</reference>
<feature type="region of interest" description="Disordered" evidence="1">
    <location>
        <begin position="124"/>
        <end position="154"/>
    </location>
</feature>
<protein>
    <submittedName>
        <fullName evidence="3">Uncharacterized protein</fullName>
    </submittedName>
</protein>
<keyword evidence="4" id="KW-1185">Reference proteome</keyword>
<dbReference type="Proteomes" id="UP000198953">
    <property type="component" value="Unassembled WGS sequence"/>
</dbReference>
<dbReference type="AlphaFoldDB" id="A0A1H7PYS9"/>
<keyword evidence="2" id="KW-0472">Membrane</keyword>
<evidence type="ECO:0000313" key="4">
    <source>
        <dbReference type="Proteomes" id="UP000198953"/>
    </source>
</evidence>
<evidence type="ECO:0000256" key="1">
    <source>
        <dbReference type="SAM" id="MobiDB-lite"/>
    </source>
</evidence>
<keyword evidence="2" id="KW-1133">Transmembrane helix</keyword>
<evidence type="ECO:0000256" key="2">
    <source>
        <dbReference type="SAM" id="Phobius"/>
    </source>
</evidence>
<gene>
    <name evidence="3" type="ORF">SAMN05660976_02351</name>
</gene>
<dbReference type="EMBL" id="FOBF01000005">
    <property type="protein sequence ID" value="SEL40912.1"/>
    <property type="molecule type" value="Genomic_DNA"/>
</dbReference>